<dbReference type="SUPFAM" id="SSF56784">
    <property type="entry name" value="HAD-like"/>
    <property type="match status" value="1"/>
</dbReference>
<gene>
    <name evidence="1" type="ORF">JOF53_004031</name>
</gene>
<evidence type="ECO:0000313" key="2">
    <source>
        <dbReference type="Proteomes" id="UP001519363"/>
    </source>
</evidence>
<dbReference type="InterPro" id="IPR023214">
    <property type="entry name" value="HAD_sf"/>
</dbReference>
<dbReference type="PANTHER" id="PTHR46649:SF4">
    <property type="entry name" value="HALOACID DEHALOGENASE-LIKE HYDROLASE (HAD) SUPERFAMILY PROTEIN"/>
    <property type="match status" value="1"/>
</dbReference>
<dbReference type="PANTHER" id="PTHR46649">
    <property type="match status" value="1"/>
</dbReference>
<accession>A0ABS5AEZ1</accession>
<dbReference type="NCBIfam" id="TIGR01549">
    <property type="entry name" value="HAD-SF-IA-v1"/>
    <property type="match status" value="1"/>
</dbReference>
<dbReference type="Proteomes" id="UP001519363">
    <property type="component" value="Unassembled WGS sequence"/>
</dbReference>
<comment type="caution">
    <text evidence="1">The sequence shown here is derived from an EMBL/GenBank/DDBJ whole genome shotgun (WGS) entry which is preliminary data.</text>
</comment>
<reference evidence="1 2" key="1">
    <citation type="submission" date="2021-03" db="EMBL/GenBank/DDBJ databases">
        <title>Sequencing the genomes of 1000 actinobacteria strains.</title>
        <authorList>
            <person name="Klenk H.-P."/>
        </authorList>
    </citation>
    <scope>NUCLEOTIDE SEQUENCE [LARGE SCALE GENOMIC DNA]</scope>
    <source>
        <strain evidence="1 2">DSM 44580</strain>
    </source>
</reference>
<dbReference type="Pfam" id="PF00702">
    <property type="entry name" value="Hydrolase"/>
    <property type="match status" value="1"/>
</dbReference>
<proteinExistence type="predicted"/>
<dbReference type="RefSeq" id="WP_086787393.1">
    <property type="nucleotide sequence ID" value="NZ_JAGIOO010000001.1"/>
</dbReference>
<dbReference type="InterPro" id="IPR036412">
    <property type="entry name" value="HAD-like_sf"/>
</dbReference>
<dbReference type="GO" id="GO:0016787">
    <property type="term" value="F:hydrolase activity"/>
    <property type="evidence" value="ECO:0007669"/>
    <property type="project" value="UniProtKB-KW"/>
</dbReference>
<keyword evidence="1" id="KW-0378">Hydrolase</keyword>
<sequence length="223" mass="24096">MTTRGVLFDFSGTLFRLELGADWLDGLVDDAAAAELMRRLTAPTGRLESLPPELHEAWDRRDLDPELHREVYLAALTGEGITEEAVAAKIYDRMLEPSGWQPYPDTERVLRALAEAGTPVGVLSNIAWDIRAVFDRYGLAGLPDTYVLSYVEGRVKPDPELFRTACARLGLPPEEVLMVGDSREADGGATAIGCAFAHVEPLATADRPDALLAAVTGHGLLAG</sequence>
<dbReference type="SFLD" id="SFLDG01129">
    <property type="entry name" value="C1.5:_HAD__Beta-PGM__Phosphata"/>
    <property type="match status" value="1"/>
</dbReference>
<name>A0ABS5AEZ1_9PSEU</name>
<protein>
    <submittedName>
        <fullName evidence="1">HAD superfamily hydrolase (TIGR01509 family)</fullName>
    </submittedName>
</protein>
<dbReference type="SFLD" id="SFLDS00003">
    <property type="entry name" value="Haloacid_Dehalogenase"/>
    <property type="match status" value="1"/>
</dbReference>
<organism evidence="1 2">
    <name type="scientific">Crossiella equi</name>
    <dbReference type="NCBI Taxonomy" id="130796"/>
    <lineage>
        <taxon>Bacteria</taxon>
        <taxon>Bacillati</taxon>
        <taxon>Actinomycetota</taxon>
        <taxon>Actinomycetes</taxon>
        <taxon>Pseudonocardiales</taxon>
        <taxon>Pseudonocardiaceae</taxon>
        <taxon>Crossiella</taxon>
    </lineage>
</organism>
<evidence type="ECO:0000313" key="1">
    <source>
        <dbReference type="EMBL" id="MBP2475159.1"/>
    </source>
</evidence>
<dbReference type="Gene3D" id="3.40.50.1000">
    <property type="entry name" value="HAD superfamily/HAD-like"/>
    <property type="match status" value="1"/>
</dbReference>
<dbReference type="EMBL" id="JAGIOO010000001">
    <property type="protein sequence ID" value="MBP2475159.1"/>
    <property type="molecule type" value="Genomic_DNA"/>
</dbReference>
<dbReference type="NCBIfam" id="TIGR01509">
    <property type="entry name" value="HAD-SF-IA-v3"/>
    <property type="match status" value="1"/>
</dbReference>
<keyword evidence="2" id="KW-1185">Reference proteome</keyword>
<dbReference type="PRINTS" id="PR00413">
    <property type="entry name" value="HADHALOGNASE"/>
</dbReference>
<dbReference type="InterPro" id="IPR006439">
    <property type="entry name" value="HAD-SF_hydro_IA"/>
</dbReference>